<dbReference type="Proteomes" id="UP000191133">
    <property type="component" value="Unassembled WGS sequence"/>
</dbReference>
<gene>
    <name evidence="1" type="ORF">SAMN04488690_1628</name>
</gene>
<dbReference type="AlphaFoldDB" id="A0A1W1GXF2"/>
<evidence type="ECO:0000313" key="1">
    <source>
        <dbReference type="EMBL" id="SLM23921.1"/>
    </source>
</evidence>
<dbReference type="RefSeq" id="WP_080149247.1">
    <property type="nucleotide sequence ID" value="NZ_FWEU01000002.1"/>
</dbReference>
<sequence length="216" mass="23905">MASNRNNNVLKFYVSGRRAKGLHGLSDLAGNALNRYDLSVQRAFVGLQRRAGAAASQEARGSYNVRASALRGKYRVETGEQGYRTGKRGRDDFLAIWASTRQISLLEFGGRWVGRKSVGATASIGVGESKTYDGAFIATIKGRKAIRVRSWDSAKQKRHGRGPVRILRGPSPFEMLSGADGNGRALATRRRLIDRFHTYYSTELRRQWRVNGNGNG</sequence>
<dbReference type="EMBL" id="FWEU01000002">
    <property type="protein sequence ID" value="SLM23921.1"/>
    <property type="molecule type" value="Genomic_DNA"/>
</dbReference>
<organism evidence="1 2">
    <name type="scientific">Stenotrophomonas indicatrix</name>
    <dbReference type="NCBI Taxonomy" id="2045451"/>
    <lineage>
        <taxon>Bacteria</taxon>
        <taxon>Pseudomonadati</taxon>
        <taxon>Pseudomonadota</taxon>
        <taxon>Gammaproteobacteria</taxon>
        <taxon>Lysobacterales</taxon>
        <taxon>Lysobacteraceae</taxon>
        <taxon>Stenotrophomonas</taxon>
    </lineage>
</organism>
<protein>
    <submittedName>
        <fullName evidence="1">Uncharacterized protein</fullName>
    </submittedName>
</protein>
<evidence type="ECO:0000313" key="2">
    <source>
        <dbReference type="Proteomes" id="UP000191133"/>
    </source>
</evidence>
<name>A0A1W1GXF2_9GAMM</name>
<accession>A0A1W1GXF2</accession>
<reference evidence="2" key="1">
    <citation type="submission" date="2016-10" db="EMBL/GenBank/DDBJ databases">
        <authorList>
            <person name="Varghese N."/>
        </authorList>
    </citation>
    <scope>NUCLEOTIDE SEQUENCE [LARGE SCALE GENOMIC DNA]</scope>
    <source>
        <strain evidence="2">92MFCol6.1</strain>
    </source>
</reference>
<proteinExistence type="predicted"/>